<dbReference type="RefSeq" id="WP_112652605.1">
    <property type="nucleotide sequence ID" value="NZ_CP043451.1"/>
</dbReference>
<dbReference type="GO" id="GO:0016491">
    <property type="term" value="F:oxidoreductase activity"/>
    <property type="evidence" value="ECO:0007669"/>
    <property type="project" value="UniProtKB-KW"/>
</dbReference>
<evidence type="ECO:0000256" key="1">
    <source>
        <dbReference type="ARBA" id="ARBA00006484"/>
    </source>
</evidence>
<evidence type="ECO:0000313" key="5">
    <source>
        <dbReference type="EMBL" id="QTE50307.1"/>
    </source>
</evidence>
<dbReference type="CDD" id="cd05233">
    <property type="entry name" value="SDR_c"/>
    <property type="match status" value="1"/>
</dbReference>
<accession>A0AAE6JKM4</accession>
<dbReference type="PROSITE" id="PS00061">
    <property type="entry name" value="ADH_SHORT"/>
    <property type="match status" value="1"/>
</dbReference>
<dbReference type="SUPFAM" id="SSF51735">
    <property type="entry name" value="NAD(P)-binding Rossmann-fold domains"/>
    <property type="match status" value="1"/>
</dbReference>
<keyword evidence="2" id="KW-0560">Oxidoreductase</keyword>
<proteinExistence type="inferred from homology"/>
<dbReference type="Gene3D" id="3.40.50.720">
    <property type="entry name" value="NAD(P)-binding Rossmann-like Domain"/>
    <property type="match status" value="1"/>
</dbReference>
<name>A0AAE6JKM4_9SPHI</name>
<reference evidence="5 7" key="2">
    <citation type="submission" date="2021-03" db="EMBL/GenBank/DDBJ databases">
        <title>Mucilaginibacter strains isolated from gold and copper mining confer multi heavy-metal resistance.</title>
        <authorList>
            <person name="Li Y."/>
        </authorList>
    </citation>
    <scope>NUCLEOTIDE SEQUENCE [LARGE SCALE GENOMIC DNA]</scope>
    <source>
        <strain evidence="5 7">P2-4</strain>
    </source>
</reference>
<evidence type="ECO:0000259" key="3">
    <source>
        <dbReference type="SMART" id="SM00822"/>
    </source>
</evidence>
<dbReference type="PANTHER" id="PTHR43477">
    <property type="entry name" value="DIHYDROANTICAPSIN 7-DEHYDROGENASE"/>
    <property type="match status" value="1"/>
</dbReference>
<dbReference type="PRINTS" id="PR00080">
    <property type="entry name" value="SDRFAMILY"/>
</dbReference>
<gene>
    <name evidence="4" type="ORF">DIU31_027955</name>
    <name evidence="5" type="ORF">J3L21_33065</name>
</gene>
<dbReference type="SMART" id="SM00822">
    <property type="entry name" value="PKS_KR"/>
    <property type="match status" value="1"/>
</dbReference>
<reference evidence="4 6" key="1">
    <citation type="submission" date="2019-08" db="EMBL/GenBank/DDBJ databases">
        <title>Comparative genome analysis confer to the adaptation heavy metal polluted environment.</title>
        <authorList>
            <person name="Li Y."/>
        </authorList>
    </citation>
    <scope>NUCLEOTIDE SEQUENCE [LARGE SCALE GENOMIC DNA]</scope>
    <source>
        <strain evidence="4 6">P2</strain>
    </source>
</reference>
<evidence type="ECO:0000313" key="6">
    <source>
        <dbReference type="Proteomes" id="UP000250557"/>
    </source>
</evidence>
<evidence type="ECO:0000256" key="2">
    <source>
        <dbReference type="ARBA" id="ARBA00023002"/>
    </source>
</evidence>
<dbReference type="Pfam" id="PF13561">
    <property type="entry name" value="adh_short_C2"/>
    <property type="match status" value="1"/>
</dbReference>
<dbReference type="Proteomes" id="UP000250557">
    <property type="component" value="Chromosome"/>
</dbReference>
<dbReference type="InterPro" id="IPR036291">
    <property type="entry name" value="NAD(P)-bd_dom_sf"/>
</dbReference>
<organism evidence="4 6">
    <name type="scientific">Mucilaginibacter rubeus</name>
    <dbReference type="NCBI Taxonomy" id="2027860"/>
    <lineage>
        <taxon>Bacteria</taxon>
        <taxon>Pseudomonadati</taxon>
        <taxon>Bacteroidota</taxon>
        <taxon>Sphingobacteriia</taxon>
        <taxon>Sphingobacteriales</taxon>
        <taxon>Sphingobacteriaceae</taxon>
        <taxon>Mucilaginibacter</taxon>
    </lineage>
</organism>
<dbReference type="EMBL" id="CP071880">
    <property type="protein sequence ID" value="QTE50307.1"/>
    <property type="molecule type" value="Genomic_DNA"/>
</dbReference>
<dbReference type="PANTHER" id="PTHR43477:SF1">
    <property type="entry name" value="DIHYDROANTICAPSIN 7-DEHYDROGENASE"/>
    <property type="match status" value="1"/>
</dbReference>
<dbReference type="EMBL" id="CP043451">
    <property type="protein sequence ID" value="QEM07148.1"/>
    <property type="molecule type" value="Genomic_DNA"/>
</dbReference>
<sequence length="249" mass="26053">MKKLENKVAVITGGNSGIGLSTALLFAEQGAKVVITGRNEQTLKSAAETIGHDAEGIVSDVTDLVSIASAYQQIGDKFGKIDVLVVNAGIAIGAPLADVTEKLFDQISDTNFKGVFFSVKLALPYLNEGASVILTSSATNEKGFPGYAAYAATKAAVRSLARGFSTDLMERNIRVNVLSPGAIDTPIWGRGGSSAEEISGTKDYMATIIPAKRLGTGDEIAEGFLYLASDASRYMFGSELVMDGGVKTL</sequence>
<keyword evidence="7" id="KW-1185">Reference proteome</keyword>
<protein>
    <submittedName>
        <fullName evidence="4">SDR family oxidoreductase</fullName>
    </submittedName>
</protein>
<feature type="domain" description="Ketoreductase" evidence="3">
    <location>
        <begin position="7"/>
        <end position="186"/>
    </location>
</feature>
<dbReference type="InterPro" id="IPR057326">
    <property type="entry name" value="KR_dom"/>
</dbReference>
<evidence type="ECO:0000313" key="4">
    <source>
        <dbReference type="EMBL" id="QEM07148.1"/>
    </source>
</evidence>
<dbReference type="InterPro" id="IPR020904">
    <property type="entry name" value="Sc_DH/Rdtase_CS"/>
</dbReference>
<evidence type="ECO:0000313" key="7">
    <source>
        <dbReference type="Proteomes" id="UP000663940"/>
    </source>
</evidence>
<dbReference type="Proteomes" id="UP000663940">
    <property type="component" value="Chromosome"/>
</dbReference>
<comment type="similarity">
    <text evidence="1">Belongs to the short-chain dehydrogenases/reductases (SDR) family.</text>
</comment>
<dbReference type="AlphaFoldDB" id="A0AAE6JKM4"/>
<dbReference type="InterPro" id="IPR002347">
    <property type="entry name" value="SDR_fam"/>
</dbReference>
<dbReference type="FunFam" id="3.40.50.720:FF:000084">
    <property type="entry name" value="Short-chain dehydrogenase reductase"/>
    <property type="match status" value="1"/>
</dbReference>
<dbReference type="PRINTS" id="PR00081">
    <property type="entry name" value="GDHRDH"/>
</dbReference>
<dbReference type="InterPro" id="IPR051122">
    <property type="entry name" value="SDR_DHRS6-like"/>
</dbReference>